<evidence type="ECO:0000313" key="1">
    <source>
        <dbReference type="EMBL" id="KAL2643095.1"/>
    </source>
</evidence>
<gene>
    <name evidence="1" type="ORF">R1flu_010682</name>
</gene>
<organism evidence="1 2">
    <name type="scientific">Riccia fluitans</name>
    <dbReference type="NCBI Taxonomy" id="41844"/>
    <lineage>
        <taxon>Eukaryota</taxon>
        <taxon>Viridiplantae</taxon>
        <taxon>Streptophyta</taxon>
        <taxon>Embryophyta</taxon>
        <taxon>Marchantiophyta</taxon>
        <taxon>Marchantiopsida</taxon>
        <taxon>Marchantiidae</taxon>
        <taxon>Marchantiales</taxon>
        <taxon>Ricciaceae</taxon>
        <taxon>Riccia</taxon>
    </lineage>
</organism>
<evidence type="ECO:0008006" key="3">
    <source>
        <dbReference type="Google" id="ProtNLM"/>
    </source>
</evidence>
<dbReference type="Proteomes" id="UP001605036">
    <property type="component" value="Unassembled WGS sequence"/>
</dbReference>
<evidence type="ECO:0000313" key="2">
    <source>
        <dbReference type="Proteomes" id="UP001605036"/>
    </source>
</evidence>
<dbReference type="EMBL" id="JBHFFA010000002">
    <property type="protein sequence ID" value="KAL2643095.1"/>
    <property type="molecule type" value="Genomic_DNA"/>
</dbReference>
<dbReference type="AlphaFoldDB" id="A0ABD1Z5P0"/>
<keyword evidence="2" id="KW-1185">Reference proteome</keyword>
<comment type="caution">
    <text evidence="1">The sequence shown here is derived from an EMBL/GenBank/DDBJ whole genome shotgun (WGS) entry which is preliminary data.</text>
</comment>
<proteinExistence type="predicted"/>
<sequence length="77" mass="8008">MTQLTVYTAPLLLPVGRVGLPISVSASSPRPTSNAGDGVSSCLGSQSNVGRILVGPSMAFKLVTTFVFVKPFAFRPL</sequence>
<name>A0ABD1Z5P0_9MARC</name>
<protein>
    <recommendedName>
        <fullName evidence="3">Secreted protein</fullName>
    </recommendedName>
</protein>
<reference evidence="1 2" key="1">
    <citation type="submission" date="2024-09" db="EMBL/GenBank/DDBJ databases">
        <title>Chromosome-scale assembly of Riccia fluitans.</title>
        <authorList>
            <person name="Paukszto L."/>
            <person name="Sawicki J."/>
            <person name="Karawczyk K."/>
            <person name="Piernik-Szablinska J."/>
            <person name="Szczecinska M."/>
            <person name="Mazdziarz M."/>
        </authorList>
    </citation>
    <scope>NUCLEOTIDE SEQUENCE [LARGE SCALE GENOMIC DNA]</scope>
    <source>
        <strain evidence="1">Rf_01</strain>
        <tissue evidence="1">Aerial parts of the thallus</tissue>
    </source>
</reference>
<accession>A0ABD1Z5P0</accession>